<dbReference type="Proteomes" id="UP000536441">
    <property type="component" value="Unassembled WGS sequence"/>
</dbReference>
<proteinExistence type="predicted"/>
<comment type="caution">
    <text evidence="1">The sequence shown here is derived from an EMBL/GenBank/DDBJ whole genome shotgun (WGS) entry which is preliminary data.</text>
</comment>
<keyword evidence="2" id="KW-1185">Reference proteome</keyword>
<gene>
    <name evidence="1" type="ORF">HP438_07770</name>
</gene>
<dbReference type="EMBL" id="JABMCH010000061">
    <property type="protein sequence ID" value="NUU46868.1"/>
    <property type="molecule type" value="Genomic_DNA"/>
</dbReference>
<evidence type="ECO:0000313" key="1">
    <source>
        <dbReference type="EMBL" id="NUU46868.1"/>
    </source>
</evidence>
<accession>A0A7Y6EGI5</accession>
<dbReference type="AlphaFoldDB" id="A0A7Y6EGI5"/>
<organism evidence="1 2">
    <name type="scientific">Sphingomonas zeae</name>
    <dbReference type="NCBI Taxonomy" id="1646122"/>
    <lineage>
        <taxon>Bacteria</taxon>
        <taxon>Pseudomonadati</taxon>
        <taxon>Pseudomonadota</taxon>
        <taxon>Alphaproteobacteria</taxon>
        <taxon>Sphingomonadales</taxon>
        <taxon>Sphingomonadaceae</taxon>
        <taxon>Sphingomonas</taxon>
    </lineage>
</organism>
<name>A0A7Y6EGI5_9SPHN</name>
<dbReference type="RefSeq" id="WP_175311471.1">
    <property type="nucleotide sequence ID" value="NZ_CBCRYR010000005.1"/>
</dbReference>
<sequence>MSVMFAIVSLLTAPPTSSKSVCAIGRAVLADMRPWGGDESYLETDPDRSGLMKLCPDLRDALPKGYRAADADARSRADIHAPVPGPRPVAAYIYAVGSPVMAADGRSATVEIVCTCTGLCGSASRSRYIRTPQGWRRQGKPRMLWVS</sequence>
<protein>
    <submittedName>
        <fullName evidence="1">Uncharacterized protein</fullName>
    </submittedName>
</protein>
<evidence type="ECO:0000313" key="2">
    <source>
        <dbReference type="Proteomes" id="UP000536441"/>
    </source>
</evidence>
<reference evidence="1 2" key="1">
    <citation type="submission" date="2020-05" db="EMBL/GenBank/DDBJ databases">
        <title>Genome Sequencing of Type Strains.</title>
        <authorList>
            <person name="Lemaire J.F."/>
            <person name="Inderbitzin P."/>
            <person name="Gregorio O.A."/>
            <person name="Collins S.B."/>
            <person name="Wespe N."/>
            <person name="Knight-Connoni V."/>
        </authorList>
    </citation>
    <scope>NUCLEOTIDE SEQUENCE [LARGE SCALE GENOMIC DNA]</scope>
    <source>
        <strain evidence="1 2">DSM 100049</strain>
    </source>
</reference>